<proteinExistence type="predicted"/>
<evidence type="ECO:0008006" key="3">
    <source>
        <dbReference type="Google" id="ProtNLM"/>
    </source>
</evidence>
<accession>A0ABN2M2V4</accession>
<dbReference type="RefSeq" id="WP_344131722.1">
    <property type="nucleotide sequence ID" value="NZ_BAAALT010000086.1"/>
</dbReference>
<comment type="caution">
    <text evidence="1">The sequence shown here is derived from an EMBL/GenBank/DDBJ whole genome shotgun (WGS) entry which is preliminary data.</text>
</comment>
<dbReference type="Proteomes" id="UP001500218">
    <property type="component" value="Unassembled WGS sequence"/>
</dbReference>
<reference evidence="1 2" key="1">
    <citation type="journal article" date="2019" name="Int. J. Syst. Evol. Microbiol.">
        <title>The Global Catalogue of Microorganisms (GCM) 10K type strain sequencing project: providing services to taxonomists for standard genome sequencing and annotation.</title>
        <authorList>
            <consortium name="The Broad Institute Genomics Platform"/>
            <consortium name="The Broad Institute Genome Sequencing Center for Infectious Disease"/>
            <person name="Wu L."/>
            <person name="Ma J."/>
        </authorList>
    </citation>
    <scope>NUCLEOTIDE SEQUENCE [LARGE SCALE GENOMIC DNA]</scope>
    <source>
        <strain evidence="1 2">JCM 13250</strain>
    </source>
</reference>
<sequence>MTTVTSNDVRALAVSGLDHPVLALIDDAVEILPAADVPEGARVIYTREALNRDLGDEVTDIEVDLTAGRLTALVTVTPAP</sequence>
<organism evidence="1 2">
    <name type="scientific">Luedemannella flava</name>
    <dbReference type="NCBI Taxonomy" id="349316"/>
    <lineage>
        <taxon>Bacteria</taxon>
        <taxon>Bacillati</taxon>
        <taxon>Actinomycetota</taxon>
        <taxon>Actinomycetes</taxon>
        <taxon>Micromonosporales</taxon>
        <taxon>Micromonosporaceae</taxon>
        <taxon>Luedemannella</taxon>
    </lineage>
</organism>
<keyword evidence="2" id="KW-1185">Reference proteome</keyword>
<evidence type="ECO:0000313" key="2">
    <source>
        <dbReference type="Proteomes" id="UP001500218"/>
    </source>
</evidence>
<protein>
    <recommendedName>
        <fullName evidence="3">Halobacterial output domain-containing protein</fullName>
    </recommendedName>
</protein>
<dbReference type="EMBL" id="BAAALT010000086">
    <property type="protein sequence ID" value="GAA1807317.1"/>
    <property type="molecule type" value="Genomic_DNA"/>
</dbReference>
<name>A0ABN2M2V4_9ACTN</name>
<gene>
    <name evidence="1" type="ORF">GCM10009682_31460</name>
</gene>
<evidence type="ECO:0000313" key="1">
    <source>
        <dbReference type="EMBL" id="GAA1807317.1"/>
    </source>
</evidence>